<gene>
    <name evidence="1" type="ORF">NDU88_000264</name>
</gene>
<dbReference type="EMBL" id="JANPWB010000013">
    <property type="protein sequence ID" value="KAJ1102822.1"/>
    <property type="molecule type" value="Genomic_DNA"/>
</dbReference>
<proteinExistence type="predicted"/>
<evidence type="ECO:0000313" key="2">
    <source>
        <dbReference type="Proteomes" id="UP001066276"/>
    </source>
</evidence>
<protein>
    <submittedName>
        <fullName evidence="1">Uncharacterized protein</fullName>
    </submittedName>
</protein>
<evidence type="ECO:0000313" key="1">
    <source>
        <dbReference type="EMBL" id="KAJ1102822.1"/>
    </source>
</evidence>
<sequence length="155" mass="17783">MFYMIASRLQWAGIRESSLSLDPGPRLGWKDFYRNHHLTQFCFCYIRVAKSKHLNRRRNEEQIFYTVSVSLRASETGTRRGSDQDEATLCAHSLESAQMVVNVNTAPCSLPYEQDRHCTHYKCTAVRPTRTRTAALSVSGRPFQAPLRFPPQDSV</sequence>
<name>A0AAV7MGX8_PLEWA</name>
<dbReference type="Proteomes" id="UP001066276">
    <property type="component" value="Chromosome 9"/>
</dbReference>
<dbReference type="AlphaFoldDB" id="A0AAV7MGX8"/>
<keyword evidence="2" id="KW-1185">Reference proteome</keyword>
<organism evidence="1 2">
    <name type="scientific">Pleurodeles waltl</name>
    <name type="common">Iberian ribbed newt</name>
    <dbReference type="NCBI Taxonomy" id="8319"/>
    <lineage>
        <taxon>Eukaryota</taxon>
        <taxon>Metazoa</taxon>
        <taxon>Chordata</taxon>
        <taxon>Craniata</taxon>
        <taxon>Vertebrata</taxon>
        <taxon>Euteleostomi</taxon>
        <taxon>Amphibia</taxon>
        <taxon>Batrachia</taxon>
        <taxon>Caudata</taxon>
        <taxon>Salamandroidea</taxon>
        <taxon>Salamandridae</taxon>
        <taxon>Pleurodelinae</taxon>
        <taxon>Pleurodeles</taxon>
    </lineage>
</organism>
<comment type="caution">
    <text evidence="1">The sequence shown here is derived from an EMBL/GenBank/DDBJ whole genome shotgun (WGS) entry which is preliminary data.</text>
</comment>
<accession>A0AAV7MGX8</accession>
<reference evidence="1" key="1">
    <citation type="journal article" date="2022" name="bioRxiv">
        <title>Sequencing and chromosome-scale assembly of the giantPleurodeles waltlgenome.</title>
        <authorList>
            <person name="Brown T."/>
            <person name="Elewa A."/>
            <person name="Iarovenko S."/>
            <person name="Subramanian E."/>
            <person name="Araus A.J."/>
            <person name="Petzold A."/>
            <person name="Susuki M."/>
            <person name="Suzuki K.-i.T."/>
            <person name="Hayashi T."/>
            <person name="Toyoda A."/>
            <person name="Oliveira C."/>
            <person name="Osipova E."/>
            <person name="Leigh N.D."/>
            <person name="Simon A."/>
            <person name="Yun M.H."/>
        </authorList>
    </citation>
    <scope>NUCLEOTIDE SEQUENCE</scope>
    <source>
        <strain evidence="1">20211129_DDA</strain>
        <tissue evidence="1">Liver</tissue>
    </source>
</reference>